<feature type="transmembrane region" description="Helical" evidence="1">
    <location>
        <begin position="61"/>
        <end position="84"/>
    </location>
</feature>
<dbReference type="Proteomes" id="UP000199656">
    <property type="component" value="Unassembled WGS sequence"/>
</dbReference>
<keyword evidence="3" id="KW-1185">Reference proteome</keyword>
<reference evidence="3" key="1">
    <citation type="submission" date="2016-10" db="EMBL/GenBank/DDBJ databases">
        <authorList>
            <person name="Varghese N."/>
            <person name="Submissions S."/>
        </authorList>
    </citation>
    <scope>NUCLEOTIDE SEQUENCE [LARGE SCALE GENOMIC DNA]</scope>
    <source>
        <strain evidence="3">DSM 23920</strain>
    </source>
</reference>
<feature type="transmembrane region" description="Helical" evidence="1">
    <location>
        <begin position="32"/>
        <end position="49"/>
    </location>
</feature>
<dbReference type="STRING" id="408074.SAMN05660909_05292"/>
<dbReference type="EMBL" id="FNRL01000039">
    <property type="protein sequence ID" value="SEB08389.1"/>
    <property type="molecule type" value="Genomic_DNA"/>
</dbReference>
<accession>A0A1H4GFM5</accession>
<proteinExistence type="predicted"/>
<keyword evidence="1" id="KW-0812">Transmembrane</keyword>
<dbReference type="PANTHER" id="PTHR36974:SF1">
    <property type="entry name" value="DOXX FAMILY MEMBRANE PROTEIN"/>
    <property type="match status" value="1"/>
</dbReference>
<feature type="transmembrane region" description="Helical" evidence="1">
    <location>
        <begin position="90"/>
        <end position="107"/>
    </location>
</feature>
<sequence length="150" mass="16914">MKPLIVLLSITLLAIVVYLVLGKDPDYMHAGRIGMGSMLLFTALGHFLYKKGMTQMMPAAIPYKEFWVVATGIIEILAAIALFFSLATTLTGWLLILFFICLLPANINAAINRIDYQRPEGIGPGVSYLWFRIPLQVLFIVWVYWTCIWA</sequence>
<keyword evidence="1" id="KW-0472">Membrane</keyword>
<protein>
    <submittedName>
        <fullName evidence="2">Uncharacterized membrane protein</fullName>
    </submittedName>
</protein>
<name>A0A1H4GFM5_9BACT</name>
<dbReference type="OrthoDB" id="673526at2"/>
<keyword evidence="1" id="KW-1133">Transmembrane helix</keyword>
<gene>
    <name evidence="2" type="ORF">SAMN05660909_05292</name>
</gene>
<dbReference type="AlphaFoldDB" id="A0A1H4GFM5"/>
<evidence type="ECO:0000313" key="3">
    <source>
        <dbReference type="Proteomes" id="UP000199656"/>
    </source>
</evidence>
<evidence type="ECO:0000313" key="2">
    <source>
        <dbReference type="EMBL" id="SEB08389.1"/>
    </source>
</evidence>
<feature type="transmembrane region" description="Helical" evidence="1">
    <location>
        <begin position="128"/>
        <end position="145"/>
    </location>
</feature>
<evidence type="ECO:0000256" key="1">
    <source>
        <dbReference type="SAM" id="Phobius"/>
    </source>
</evidence>
<dbReference type="RefSeq" id="WP_089765751.1">
    <property type="nucleotide sequence ID" value="NZ_BKAT01000062.1"/>
</dbReference>
<dbReference type="PANTHER" id="PTHR36974">
    <property type="entry name" value="MEMBRANE PROTEIN-RELATED"/>
    <property type="match status" value="1"/>
</dbReference>
<organism evidence="2 3">
    <name type="scientific">Chitinophaga terrae</name>
    <name type="common">ex Kim and Jung 2007</name>
    <dbReference type="NCBI Taxonomy" id="408074"/>
    <lineage>
        <taxon>Bacteria</taxon>
        <taxon>Pseudomonadati</taxon>
        <taxon>Bacteroidota</taxon>
        <taxon>Chitinophagia</taxon>
        <taxon>Chitinophagales</taxon>
        <taxon>Chitinophagaceae</taxon>
        <taxon>Chitinophaga</taxon>
    </lineage>
</organism>